<dbReference type="Pfam" id="PF00135">
    <property type="entry name" value="COesterase"/>
    <property type="match status" value="1"/>
</dbReference>
<evidence type="ECO:0000256" key="3">
    <source>
        <dbReference type="ARBA" id="ARBA00022801"/>
    </source>
</evidence>
<dbReference type="InterPro" id="IPR019819">
    <property type="entry name" value="Carboxylesterase_B_CS"/>
</dbReference>
<dbReference type="PANTHER" id="PTHR43142">
    <property type="entry name" value="CARBOXYLIC ESTER HYDROLASE"/>
    <property type="match status" value="1"/>
</dbReference>
<feature type="domain" description="Carboxylesterase type B" evidence="7">
    <location>
        <begin position="20"/>
        <end position="532"/>
    </location>
</feature>
<name>A0A9N9XR55_PHYSR</name>
<evidence type="ECO:0000256" key="4">
    <source>
        <dbReference type="ARBA" id="ARBA00023157"/>
    </source>
</evidence>
<keyword evidence="9" id="KW-1185">Reference proteome</keyword>
<comment type="similarity">
    <text evidence="1 6">Belongs to the type-B carboxylesterase/lipase family.</text>
</comment>
<dbReference type="Gene3D" id="3.40.50.1820">
    <property type="entry name" value="alpha/beta hydrolase"/>
    <property type="match status" value="1"/>
</dbReference>
<accession>A0A9N9XR55</accession>
<dbReference type="OrthoDB" id="6846267at2759"/>
<keyword evidence="6" id="KW-0732">Signal</keyword>
<reference evidence="8" key="1">
    <citation type="submission" date="2022-01" db="EMBL/GenBank/DDBJ databases">
        <authorList>
            <person name="King R."/>
        </authorList>
    </citation>
    <scope>NUCLEOTIDE SEQUENCE</scope>
</reference>
<gene>
    <name evidence="8" type="ORF">PHYEVI_LOCUS8131</name>
</gene>
<dbReference type="AlphaFoldDB" id="A0A9N9XR55"/>
<feature type="signal peptide" evidence="6">
    <location>
        <begin position="1"/>
        <end position="17"/>
    </location>
</feature>
<dbReference type="InterPro" id="IPR002018">
    <property type="entry name" value="CarbesteraseB"/>
</dbReference>
<keyword evidence="4" id="KW-1015">Disulfide bond</keyword>
<dbReference type="PANTHER" id="PTHR43142:SF1">
    <property type="entry name" value="CARBOXYLIC ESTER HYDROLASE"/>
    <property type="match status" value="1"/>
</dbReference>
<evidence type="ECO:0000256" key="5">
    <source>
        <dbReference type="ARBA" id="ARBA00023180"/>
    </source>
</evidence>
<evidence type="ECO:0000256" key="6">
    <source>
        <dbReference type="RuleBase" id="RU361235"/>
    </source>
</evidence>
<dbReference type="InterPro" id="IPR019826">
    <property type="entry name" value="Carboxylesterase_B_AS"/>
</dbReference>
<evidence type="ECO:0000259" key="7">
    <source>
        <dbReference type="Pfam" id="PF00135"/>
    </source>
</evidence>
<evidence type="ECO:0000256" key="2">
    <source>
        <dbReference type="ARBA" id="ARBA00022487"/>
    </source>
</evidence>
<dbReference type="PROSITE" id="PS00941">
    <property type="entry name" value="CARBOXYLESTERASE_B_2"/>
    <property type="match status" value="1"/>
</dbReference>
<dbReference type="EC" id="3.1.1.-" evidence="6"/>
<dbReference type="Proteomes" id="UP001153712">
    <property type="component" value="Chromosome 5"/>
</dbReference>
<keyword evidence="3 6" id="KW-0378">Hydrolase</keyword>
<evidence type="ECO:0000313" key="9">
    <source>
        <dbReference type="Proteomes" id="UP001153712"/>
    </source>
</evidence>
<keyword evidence="5" id="KW-0325">Glycoprotein</keyword>
<feature type="chain" id="PRO_5040541107" description="Carboxylic ester hydrolase" evidence="6">
    <location>
        <begin position="18"/>
        <end position="556"/>
    </location>
</feature>
<organism evidence="8 9">
    <name type="scientific">Phyllotreta striolata</name>
    <name type="common">Striped flea beetle</name>
    <name type="synonym">Crioceris striolata</name>
    <dbReference type="NCBI Taxonomy" id="444603"/>
    <lineage>
        <taxon>Eukaryota</taxon>
        <taxon>Metazoa</taxon>
        <taxon>Ecdysozoa</taxon>
        <taxon>Arthropoda</taxon>
        <taxon>Hexapoda</taxon>
        <taxon>Insecta</taxon>
        <taxon>Pterygota</taxon>
        <taxon>Neoptera</taxon>
        <taxon>Endopterygota</taxon>
        <taxon>Coleoptera</taxon>
        <taxon>Polyphaga</taxon>
        <taxon>Cucujiformia</taxon>
        <taxon>Chrysomeloidea</taxon>
        <taxon>Chrysomelidae</taxon>
        <taxon>Galerucinae</taxon>
        <taxon>Alticini</taxon>
        <taxon>Phyllotreta</taxon>
    </lineage>
</organism>
<sequence length="556" mass="62737">MKTSLILFINFLALAKAGILVKIPDGRLRGRIEHSSRNISFFAFQQIPYAKPPIGKLRFKDPIPVDKWNGVLDATKNTKFCYQQTNLYNVQNLSRFENEDCLYLNVYTPVDPSSNASLPVMFYIYGGGFVSGASNFEFFGPHYLMENGVVVVTINYRVGPFGFISTGDAVIPGNFGLKDQLLGLHWVRDNIAYFGGDPNKVTIFGQSAGGASVGFHLISRKSKGLFRAAISQSASILSPWAYQRIYKALAYRVAFYIDNNFDKASTSEELLKFLQDAPASEINKAGRDIPSGYEQITDGFLYTPVIEAESETAFITERMFSALENGHFNRVPLIIGICSEESITTASNMEDFLKRVKQFDEDVSKLVNPNMHIEDKEGEIPAGNAIRNIYTNGTLLQNNLGKAVRYYSDTSFSRGVIEHAQLQSKFSDVYFYQFSYYGKIIGDRPNVPGAARTGHSDDNYFIWATGNLTNLDSFPRSDVVTSERYRALFTNFAKYLDPIPEETKLLNVKWPKVHPDKFQYIDINETLTIKINPKGDVFPEWVDVYNKYAIKPYDTF</sequence>
<dbReference type="GO" id="GO:0052689">
    <property type="term" value="F:carboxylic ester hydrolase activity"/>
    <property type="evidence" value="ECO:0007669"/>
    <property type="project" value="UniProtKB-KW"/>
</dbReference>
<evidence type="ECO:0000256" key="1">
    <source>
        <dbReference type="ARBA" id="ARBA00005964"/>
    </source>
</evidence>
<dbReference type="PROSITE" id="PS00122">
    <property type="entry name" value="CARBOXYLESTERASE_B_1"/>
    <property type="match status" value="1"/>
</dbReference>
<dbReference type="SUPFAM" id="SSF53474">
    <property type="entry name" value="alpha/beta-Hydrolases"/>
    <property type="match status" value="1"/>
</dbReference>
<proteinExistence type="inferred from homology"/>
<evidence type="ECO:0000313" key="8">
    <source>
        <dbReference type="EMBL" id="CAG9861805.1"/>
    </source>
</evidence>
<dbReference type="EMBL" id="OU900098">
    <property type="protein sequence ID" value="CAG9861805.1"/>
    <property type="molecule type" value="Genomic_DNA"/>
</dbReference>
<dbReference type="InterPro" id="IPR029058">
    <property type="entry name" value="AB_hydrolase_fold"/>
</dbReference>
<protein>
    <recommendedName>
        <fullName evidence="6">Carboxylic ester hydrolase</fullName>
        <ecNumber evidence="6">3.1.1.-</ecNumber>
    </recommendedName>
</protein>
<keyword evidence="2" id="KW-0719">Serine esterase</keyword>